<gene>
    <name evidence="2" type="ORF">SERN_2668</name>
</gene>
<dbReference type="GO" id="GO:0016758">
    <property type="term" value="F:hexosyltransferase activity"/>
    <property type="evidence" value="ECO:0007669"/>
    <property type="project" value="UniProtKB-ARBA"/>
</dbReference>
<evidence type="ECO:0000313" key="3">
    <source>
        <dbReference type="Proteomes" id="UP000297318"/>
    </source>
</evidence>
<proteinExistence type="predicted"/>
<dbReference type="Pfam" id="PF00535">
    <property type="entry name" value="Glycos_transf_2"/>
    <property type="match status" value="1"/>
</dbReference>
<keyword evidence="2" id="KW-0808">Transferase</keyword>
<evidence type="ECO:0000313" key="2">
    <source>
        <dbReference type="EMBL" id="TGO04077.1"/>
    </source>
</evidence>
<evidence type="ECO:0000259" key="1">
    <source>
        <dbReference type="Pfam" id="PF00535"/>
    </source>
</evidence>
<dbReference type="RefSeq" id="WP_233251698.1">
    <property type="nucleotide sequence ID" value="NZ_RHPJ01000004.1"/>
</dbReference>
<dbReference type="PANTHER" id="PTHR22916">
    <property type="entry name" value="GLYCOSYLTRANSFERASE"/>
    <property type="match status" value="1"/>
</dbReference>
<feature type="domain" description="Glycosyltransferase 2-like" evidence="1">
    <location>
        <begin position="5"/>
        <end position="131"/>
    </location>
</feature>
<dbReference type="InterPro" id="IPR029044">
    <property type="entry name" value="Nucleotide-diphossugar_trans"/>
</dbReference>
<dbReference type="PANTHER" id="PTHR22916:SF3">
    <property type="entry name" value="UDP-GLCNAC:BETAGAL BETA-1,3-N-ACETYLGLUCOSAMINYLTRANSFERASE-LIKE PROTEIN 1"/>
    <property type="match status" value="1"/>
</dbReference>
<dbReference type="SUPFAM" id="SSF53448">
    <property type="entry name" value="Nucleotide-diphospho-sugar transferases"/>
    <property type="match status" value="1"/>
</dbReference>
<dbReference type="AlphaFoldDB" id="A0A4Z1E2N8"/>
<keyword evidence="3" id="KW-1185">Reference proteome</keyword>
<sequence length="302" mass="33769">MTIDILMPYWGDPDHMRAAVGSVIAQTDRDWRMTVVDDCYPDPWLEPWLDSLADGRIVFHRNETNRGITENYRVCLSHATEDVVVFMGCDDVMLPNYVDTIRAAHAAFPHADVIQPGVRVIDEAGELRTTLADTVKQRLTMPRARGRRLLAGEELAASLLRADWMYWPSLAFARERLLRTPFRDDFPLIQDLALVVDIVRDGGSLVLDTTDSFRYRRHSASASSATLIDGRRFAGERRYFALAAAQMRALGWRRAERAARLHLTSRLHAVALAPRALALRDGAALRGLAAHALGRGDARAAA</sequence>
<comment type="caution">
    <text evidence="2">The sequence shown here is derived from an EMBL/GenBank/DDBJ whole genome shotgun (WGS) entry which is preliminary data.</text>
</comment>
<name>A0A4Z1E2N8_9MICO</name>
<accession>A0A4Z1E2N8</accession>
<dbReference type="Gene3D" id="3.90.550.10">
    <property type="entry name" value="Spore Coat Polysaccharide Biosynthesis Protein SpsA, Chain A"/>
    <property type="match status" value="1"/>
</dbReference>
<organism evidence="2 3">
    <name type="scientific">Serinibacter arcticus</name>
    <dbReference type="NCBI Taxonomy" id="1655435"/>
    <lineage>
        <taxon>Bacteria</taxon>
        <taxon>Bacillati</taxon>
        <taxon>Actinomycetota</taxon>
        <taxon>Actinomycetes</taxon>
        <taxon>Micrococcales</taxon>
        <taxon>Beutenbergiaceae</taxon>
        <taxon>Serinibacter</taxon>
    </lineage>
</organism>
<dbReference type="Proteomes" id="UP000297318">
    <property type="component" value="Unassembled WGS sequence"/>
</dbReference>
<dbReference type="EMBL" id="RHPJ01000004">
    <property type="protein sequence ID" value="TGO04077.1"/>
    <property type="molecule type" value="Genomic_DNA"/>
</dbReference>
<protein>
    <submittedName>
        <fullName evidence="2">Glycosyl transferase, family 2</fullName>
    </submittedName>
</protein>
<dbReference type="InterPro" id="IPR001173">
    <property type="entry name" value="Glyco_trans_2-like"/>
</dbReference>
<reference evidence="2 3" key="1">
    <citation type="submission" date="2018-11" db="EMBL/GenBank/DDBJ databases">
        <title>Complete genome sequencing of the Actinobacteria Serinibacter sp. K3-2.</title>
        <authorList>
            <person name="Rakitin A.L."/>
            <person name="Beletsky A.V."/>
            <person name="Mardanov A.V."/>
            <person name="Ravin N.V."/>
            <person name="Gromova A.S."/>
            <person name="Filippova S.N."/>
            <person name="Gal'Chenko V.F."/>
        </authorList>
    </citation>
    <scope>NUCLEOTIDE SEQUENCE [LARGE SCALE GENOMIC DNA]</scope>
    <source>
        <strain evidence="2 3">K3-2</strain>
    </source>
</reference>